<comment type="subcellular location">
    <subcellularLocation>
        <location evidence="1">Membrane</location>
        <topology evidence="1">Single-pass type I membrane protein</topology>
    </subcellularLocation>
</comment>
<dbReference type="InterPro" id="IPR000858">
    <property type="entry name" value="S_locus_glycoprot_dom"/>
</dbReference>
<dbReference type="InterPro" id="IPR024171">
    <property type="entry name" value="SRK-like_kinase"/>
</dbReference>
<reference evidence="23" key="1">
    <citation type="submission" date="2022-07" db="EMBL/GenBank/DDBJ databases">
        <authorList>
            <person name="Macas J."/>
            <person name="Novak P."/>
            <person name="Neumann P."/>
        </authorList>
    </citation>
    <scope>NUCLEOTIDE SEQUENCE</scope>
</reference>
<dbReference type="PROSITE" id="PS50011">
    <property type="entry name" value="PROTEIN_KINASE_DOM"/>
    <property type="match status" value="1"/>
</dbReference>
<dbReference type="Gene3D" id="2.90.10.10">
    <property type="entry name" value="Bulb-type lectin domain"/>
    <property type="match status" value="1"/>
</dbReference>
<dbReference type="InterPro" id="IPR021820">
    <property type="entry name" value="S-locus_recpt_kinase_C"/>
</dbReference>
<feature type="domain" description="Bulb-type lectin" evidence="21">
    <location>
        <begin position="26"/>
        <end position="158"/>
    </location>
</feature>
<feature type="signal peptide" evidence="19">
    <location>
        <begin position="1"/>
        <end position="23"/>
    </location>
</feature>
<evidence type="ECO:0000256" key="9">
    <source>
        <dbReference type="ARBA" id="ARBA00022840"/>
    </source>
</evidence>
<keyword evidence="24" id="KW-1185">Reference proteome</keyword>
<keyword evidence="6 19" id="KW-0732">Signal</keyword>
<dbReference type="PIRSF" id="PIRSF000641">
    <property type="entry name" value="SRK"/>
    <property type="match status" value="1"/>
</dbReference>
<dbReference type="EC" id="2.7.11.1" evidence="17"/>
<protein>
    <recommendedName>
        <fullName evidence="17">Receptor-like serine/threonine-protein kinase</fullName>
        <ecNumber evidence="17">2.7.11.1</ecNumber>
    </recommendedName>
</protein>
<keyword evidence="7 17" id="KW-0547">Nucleotide-binding</keyword>
<dbReference type="Pfam" id="PF07714">
    <property type="entry name" value="PK_Tyr_Ser-Thr"/>
    <property type="match status" value="1"/>
</dbReference>
<evidence type="ECO:0000259" key="22">
    <source>
        <dbReference type="PROSITE" id="PS50948"/>
    </source>
</evidence>
<dbReference type="FunFam" id="3.50.4.10:FF:000002">
    <property type="entry name" value="G-type lectin S-receptor-like serine/threonine-protein kinase"/>
    <property type="match status" value="1"/>
</dbReference>
<evidence type="ECO:0000256" key="8">
    <source>
        <dbReference type="ARBA" id="ARBA00022777"/>
    </source>
</evidence>
<dbReference type="Gene3D" id="3.50.4.10">
    <property type="entry name" value="Hepatocyte Growth Factor"/>
    <property type="match status" value="1"/>
</dbReference>
<evidence type="ECO:0000256" key="11">
    <source>
        <dbReference type="ARBA" id="ARBA00023136"/>
    </source>
</evidence>
<comment type="catalytic activity">
    <reaction evidence="16 17">
        <text>L-seryl-[protein] + ATP = O-phospho-L-seryl-[protein] + ADP + H(+)</text>
        <dbReference type="Rhea" id="RHEA:17989"/>
        <dbReference type="Rhea" id="RHEA-COMP:9863"/>
        <dbReference type="Rhea" id="RHEA-COMP:11604"/>
        <dbReference type="ChEBI" id="CHEBI:15378"/>
        <dbReference type="ChEBI" id="CHEBI:29999"/>
        <dbReference type="ChEBI" id="CHEBI:30616"/>
        <dbReference type="ChEBI" id="CHEBI:83421"/>
        <dbReference type="ChEBI" id="CHEBI:456216"/>
        <dbReference type="EC" id="2.7.11.1"/>
    </reaction>
</comment>
<gene>
    <name evidence="23" type="ORF">CEPIT_LOCUS1926</name>
</gene>
<comment type="similarity">
    <text evidence="17">Belongs to the protein kinase superfamily. Ser/Thr protein kinase family.</text>
</comment>
<feature type="domain" description="Apple" evidence="22">
    <location>
        <begin position="352"/>
        <end position="432"/>
    </location>
</feature>
<dbReference type="GO" id="GO:0004674">
    <property type="term" value="F:protein serine/threonine kinase activity"/>
    <property type="evidence" value="ECO:0007669"/>
    <property type="project" value="UniProtKB-KW"/>
</dbReference>
<dbReference type="EMBL" id="CAMAPF010000011">
    <property type="protein sequence ID" value="CAH9063266.1"/>
    <property type="molecule type" value="Genomic_DNA"/>
</dbReference>
<evidence type="ECO:0000313" key="23">
    <source>
        <dbReference type="EMBL" id="CAH9063266.1"/>
    </source>
</evidence>
<evidence type="ECO:0000256" key="16">
    <source>
        <dbReference type="ARBA" id="ARBA00048679"/>
    </source>
</evidence>
<evidence type="ECO:0000256" key="2">
    <source>
        <dbReference type="ARBA" id="ARBA00022527"/>
    </source>
</evidence>
<dbReference type="InterPro" id="IPR008271">
    <property type="entry name" value="Ser/Thr_kinase_AS"/>
</dbReference>
<dbReference type="CDD" id="cd14066">
    <property type="entry name" value="STKc_IRAK"/>
    <property type="match status" value="1"/>
</dbReference>
<dbReference type="GO" id="GO:0048544">
    <property type="term" value="P:recognition of pollen"/>
    <property type="evidence" value="ECO:0007669"/>
    <property type="project" value="InterPro"/>
</dbReference>
<dbReference type="PANTHER" id="PTHR32444:SF107">
    <property type="entry name" value="RECEPTOR-LIKE SERINE_THREONINE-PROTEIN KINASE"/>
    <property type="match status" value="1"/>
</dbReference>
<dbReference type="Proteomes" id="UP001152523">
    <property type="component" value="Unassembled WGS sequence"/>
</dbReference>
<keyword evidence="3" id="KW-0597">Phosphoprotein</keyword>
<dbReference type="GO" id="GO:0005524">
    <property type="term" value="F:ATP binding"/>
    <property type="evidence" value="ECO:0007669"/>
    <property type="project" value="UniProtKB-KW"/>
</dbReference>
<keyword evidence="5 18" id="KW-0812">Transmembrane</keyword>
<dbReference type="Gene3D" id="3.30.200.20">
    <property type="entry name" value="Phosphorylase Kinase, domain 1"/>
    <property type="match status" value="1"/>
</dbReference>
<dbReference type="SMART" id="SM00473">
    <property type="entry name" value="PAN_AP"/>
    <property type="match status" value="1"/>
</dbReference>
<dbReference type="SMART" id="SM00108">
    <property type="entry name" value="B_lectin"/>
    <property type="match status" value="1"/>
</dbReference>
<evidence type="ECO:0000256" key="6">
    <source>
        <dbReference type="ARBA" id="ARBA00022729"/>
    </source>
</evidence>
<dbReference type="GO" id="GO:0016020">
    <property type="term" value="C:membrane"/>
    <property type="evidence" value="ECO:0007669"/>
    <property type="project" value="UniProtKB-SubCell"/>
</dbReference>
<feature type="chain" id="PRO_5043628301" description="Receptor-like serine/threonine-protein kinase" evidence="19">
    <location>
        <begin position="24"/>
        <end position="843"/>
    </location>
</feature>
<evidence type="ECO:0000256" key="14">
    <source>
        <dbReference type="ARBA" id="ARBA00023180"/>
    </source>
</evidence>
<evidence type="ECO:0000256" key="13">
    <source>
        <dbReference type="ARBA" id="ARBA00023170"/>
    </source>
</evidence>
<feature type="domain" description="Protein kinase" evidence="20">
    <location>
        <begin position="524"/>
        <end position="801"/>
    </location>
</feature>
<comment type="caution">
    <text evidence="23">The sequence shown here is derived from an EMBL/GenBank/DDBJ whole genome shotgun (WGS) entry which is preliminary data.</text>
</comment>
<dbReference type="Pfam" id="PF11883">
    <property type="entry name" value="DUF3403"/>
    <property type="match status" value="1"/>
</dbReference>
<evidence type="ECO:0000256" key="10">
    <source>
        <dbReference type="ARBA" id="ARBA00022989"/>
    </source>
</evidence>
<evidence type="ECO:0000256" key="17">
    <source>
        <dbReference type="PIRNR" id="PIRNR000641"/>
    </source>
</evidence>
<keyword evidence="8 17" id="KW-0418">Kinase</keyword>
<feature type="transmembrane region" description="Helical" evidence="18">
    <location>
        <begin position="451"/>
        <end position="474"/>
    </location>
</feature>
<dbReference type="CDD" id="cd00028">
    <property type="entry name" value="B_lectin"/>
    <property type="match status" value="1"/>
</dbReference>
<accession>A0AAV0C3U8</accession>
<evidence type="ECO:0000256" key="1">
    <source>
        <dbReference type="ARBA" id="ARBA00004479"/>
    </source>
</evidence>
<dbReference type="PROSITE" id="PS00108">
    <property type="entry name" value="PROTEIN_KINASE_ST"/>
    <property type="match status" value="1"/>
</dbReference>
<dbReference type="Pfam" id="PF01453">
    <property type="entry name" value="B_lectin"/>
    <property type="match status" value="1"/>
</dbReference>
<evidence type="ECO:0000256" key="5">
    <source>
        <dbReference type="ARBA" id="ARBA00022692"/>
    </source>
</evidence>
<dbReference type="Pfam" id="PF08276">
    <property type="entry name" value="PAN_2"/>
    <property type="match status" value="1"/>
</dbReference>
<dbReference type="InterPro" id="IPR003609">
    <property type="entry name" value="Pan_app"/>
</dbReference>
<dbReference type="InterPro" id="IPR000719">
    <property type="entry name" value="Prot_kinase_dom"/>
</dbReference>
<keyword evidence="4 17" id="KW-0808">Transferase</keyword>
<dbReference type="FunFam" id="3.30.200.20:FF:000195">
    <property type="entry name" value="G-type lectin S-receptor-like serine/threonine-protein kinase"/>
    <property type="match status" value="1"/>
</dbReference>
<dbReference type="CDD" id="cd01098">
    <property type="entry name" value="PAN_AP_plant"/>
    <property type="match status" value="1"/>
</dbReference>
<dbReference type="InterPro" id="IPR001245">
    <property type="entry name" value="Ser-Thr/Tyr_kinase_cat_dom"/>
</dbReference>
<dbReference type="PROSITE" id="PS50948">
    <property type="entry name" value="PAN"/>
    <property type="match status" value="1"/>
</dbReference>
<evidence type="ECO:0000256" key="19">
    <source>
        <dbReference type="SAM" id="SignalP"/>
    </source>
</evidence>
<keyword evidence="10 18" id="KW-1133">Transmembrane helix</keyword>
<keyword evidence="2 17" id="KW-0723">Serine/threonine-protein kinase</keyword>
<dbReference type="SUPFAM" id="SSF51110">
    <property type="entry name" value="alpha-D-mannose-specific plant lectins"/>
    <property type="match status" value="1"/>
</dbReference>
<evidence type="ECO:0000256" key="12">
    <source>
        <dbReference type="ARBA" id="ARBA00023157"/>
    </source>
</evidence>
<dbReference type="InterPro" id="IPR036426">
    <property type="entry name" value="Bulb-type_lectin_dom_sf"/>
</dbReference>
<dbReference type="SUPFAM" id="SSF56112">
    <property type="entry name" value="Protein kinase-like (PK-like)"/>
    <property type="match status" value="1"/>
</dbReference>
<evidence type="ECO:0000259" key="21">
    <source>
        <dbReference type="PROSITE" id="PS50927"/>
    </source>
</evidence>
<keyword evidence="13" id="KW-0675">Receptor</keyword>
<comment type="catalytic activity">
    <reaction evidence="15 17">
        <text>L-threonyl-[protein] + ATP = O-phospho-L-threonyl-[protein] + ADP + H(+)</text>
        <dbReference type="Rhea" id="RHEA:46608"/>
        <dbReference type="Rhea" id="RHEA-COMP:11060"/>
        <dbReference type="Rhea" id="RHEA-COMP:11605"/>
        <dbReference type="ChEBI" id="CHEBI:15378"/>
        <dbReference type="ChEBI" id="CHEBI:30013"/>
        <dbReference type="ChEBI" id="CHEBI:30616"/>
        <dbReference type="ChEBI" id="CHEBI:61977"/>
        <dbReference type="ChEBI" id="CHEBI:456216"/>
        <dbReference type="EC" id="2.7.11.1"/>
    </reaction>
</comment>
<evidence type="ECO:0000313" key="24">
    <source>
        <dbReference type="Proteomes" id="UP001152523"/>
    </source>
</evidence>
<evidence type="ECO:0000256" key="3">
    <source>
        <dbReference type="ARBA" id="ARBA00022553"/>
    </source>
</evidence>
<keyword evidence="12" id="KW-1015">Disulfide bond</keyword>
<dbReference type="FunFam" id="1.10.510.10:FF:000060">
    <property type="entry name" value="G-type lectin S-receptor-like serine/threonine-protein kinase"/>
    <property type="match status" value="1"/>
</dbReference>
<evidence type="ECO:0000259" key="20">
    <source>
        <dbReference type="PROSITE" id="PS50011"/>
    </source>
</evidence>
<dbReference type="InterPro" id="IPR001480">
    <property type="entry name" value="Bulb-type_lectin_dom"/>
</dbReference>
<evidence type="ECO:0000256" key="4">
    <source>
        <dbReference type="ARBA" id="ARBA00022679"/>
    </source>
</evidence>
<evidence type="ECO:0000256" key="15">
    <source>
        <dbReference type="ARBA" id="ARBA00047899"/>
    </source>
</evidence>
<evidence type="ECO:0000256" key="18">
    <source>
        <dbReference type="SAM" id="Phobius"/>
    </source>
</evidence>
<dbReference type="AlphaFoldDB" id="A0AAV0C3U8"/>
<dbReference type="InterPro" id="IPR011009">
    <property type="entry name" value="Kinase-like_dom_sf"/>
</dbReference>
<dbReference type="PROSITE" id="PS50927">
    <property type="entry name" value="BULB_LECTIN"/>
    <property type="match status" value="1"/>
</dbReference>
<keyword evidence="14" id="KW-0325">Glycoprotein</keyword>
<sequence length="843" mass="92636">MIMDKSIPFLFISSLLLITNISCNTTDTITPAQPLKDGHTIVSSDGTFELGFFSPAGNTLNRYVGIWYRATDGAPVWVANRQAPLRSKPGGVLKIIQPAGVLSLLHDDDHPTSQQTPVWSTVSSAARPPAKNPVAQLLKTGNLVVREADDEDPENFIWQSFDYPTDTLLASMKLGKNLVSGLEMYLSSWKSSGDPSPGDYTYHCDITGYPQDLLRKGSKVVYRAGPWNGLHWSGAPNMVNNTMTSFGLVMNKKEIYYRYELVNKSVISTLVVSPDGVTARRTWVENTRSWQTYHSVKADDCDAYGLCGPYGTCNVLDAPVCQCLDKFVPRNPGDWGSADWSAGCVREAPLNCTGDGFIKYPGVKLPDTNISRYNETMSLGECKAVCARNCSCMAYSSLDIRNGGSGCLLWMGDLVDTRQLSEAGQDIYIRMAHSAALASIEGSTGKRRREAVYVGLALGIAAVLLVLGTASCYFRKRNKAIPEVPNDVCGGHNTMKGSSAQRHTEDLELPLLDLFTLSKATDNFSLNSKLGEGGFGPVYKGVLEGGQEIAVKRLSETSKQGLGEFKNEVICIAKLQHRNLVKLLGCCIEGEETMLVYEYMPNKSLDLFIFDEARSGLLDWPKRFNIINGIARGLLYLHQDSRLRIIHRDLKTSNILLDIDMNPKISDFGMAKSFGGNETGANTCRVVGTYGYMSPEYAVDGIFSVKSDVFSFGVLVLEIIGGKKNRRFIHPDHHLNLLGHAWTLYKENRSMEMVDPILVSSCDPAEVTRSIHVALLCVQQAAEDRPNMSSVVWMLGNEGVLPEAKLPGFFTQRSVAPTEQHSSWSTQTPSSVNDVTISLLDAR</sequence>
<proteinExistence type="inferred from homology"/>
<dbReference type="SMART" id="SM00220">
    <property type="entry name" value="S_TKc"/>
    <property type="match status" value="1"/>
</dbReference>
<dbReference type="PANTHER" id="PTHR32444">
    <property type="entry name" value="BULB-TYPE LECTIN DOMAIN-CONTAINING PROTEIN"/>
    <property type="match status" value="1"/>
</dbReference>
<evidence type="ECO:0000256" key="7">
    <source>
        <dbReference type="ARBA" id="ARBA00022741"/>
    </source>
</evidence>
<keyword evidence="11 18" id="KW-0472">Membrane</keyword>
<dbReference type="Gene3D" id="1.10.510.10">
    <property type="entry name" value="Transferase(Phosphotransferase) domain 1"/>
    <property type="match status" value="1"/>
</dbReference>
<keyword evidence="9 17" id="KW-0067">ATP-binding</keyword>
<name>A0AAV0C3U8_9ASTE</name>
<dbReference type="Pfam" id="PF00954">
    <property type="entry name" value="S_locus_glycop"/>
    <property type="match status" value="1"/>
</dbReference>
<organism evidence="23 24">
    <name type="scientific">Cuscuta epithymum</name>
    <dbReference type="NCBI Taxonomy" id="186058"/>
    <lineage>
        <taxon>Eukaryota</taxon>
        <taxon>Viridiplantae</taxon>
        <taxon>Streptophyta</taxon>
        <taxon>Embryophyta</taxon>
        <taxon>Tracheophyta</taxon>
        <taxon>Spermatophyta</taxon>
        <taxon>Magnoliopsida</taxon>
        <taxon>eudicotyledons</taxon>
        <taxon>Gunneridae</taxon>
        <taxon>Pentapetalae</taxon>
        <taxon>asterids</taxon>
        <taxon>lamiids</taxon>
        <taxon>Solanales</taxon>
        <taxon>Convolvulaceae</taxon>
        <taxon>Cuscuteae</taxon>
        <taxon>Cuscuta</taxon>
        <taxon>Cuscuta subgen. Cuscuta</taxon>
    </lineage>
</organism>